<accession>A0A4C1TPK4</accession>
<dbReference type="Proteomes" id="UP000299102">
    <property type="component" value="Unassembled WGS sequence"/>
</dbReference>
<comment type="caution">
    <text evidence="1">The sequence shown here is derived from an EMBL/GenBank/DDBJ whole genome shotgun (WGS) entry which is preliminary data.</text>
</comment>
<evidence type="ECO:0000313" key="2">
    <source>
        <dbReference type="Proteomes" id="UP000299102"/>
    </source>
</evidence>
<proteinExistence type="predicted"/>
<protein>
    <submittedName>
        <fullName evidence="1">Uncharacterized protein</fullName>
    </submittedName>
</protein>
<organism evidence="1 2">
    <name type="scientific">Eumeta variegata</name>
    <name type="common">Bagworm moth</name>
    <name type="synonym">Eumeta japonica</name>
    <dbReference type="NCBI Taxonomy" id="151549"/>
    <lineage>
        <taxon>Eukaryota</taxon>
        <taxon>Metazoa</taxon>
        <taxon>Ecdysozoa</taxon>
        <taxon>Arthropoda</taxon>
        <taxon>Hexapoda</taxon>
        <taxon>Insecta</taxon>
        <taxon>Pterygota</taxon>
        <taxon>Neoptera</taxon>
        <taxon>Endopterygota</taxon>
        <taxon>Lepidoptera</taxon>
        <taxon>Glossata</taxon>
        <taxon>Ditrysia</taxon>
        <taxon>Tineoidea</taxon>
        <taxon>Psychidae</taxon>
        <taxon>Oiketicinae</taxon>
        <taxon>Eumeta</taxon>
    </lineage>
</organism>
<evidence type="ECO:0000313" key="1">
    <source>
        <dbReference type="EMBL" id="GBP15910.1"/>
    </source>
</evidence>
<sequence>MVLCTPSQQPESVLGDSTDYRRWGVGADNLCHIDISITMTRLQRTSLGWHRATRSGFEAATDKLGSSRAVCELRAFEATIMY</sequence>
<dbReference type="AlphaFoldDB" id="A0A4C1TPK4"/>
<gene>
    <name evidence="1" type="ORF">EVAR_12499_1</name>
</gene>
<keyword evidence="2" id="KW-1185">Reference proteome</keyword>
<name>A0A4C1TPK4_EUMVA</name>
<dbReference type="EMBL" id="BGZK01000075">
    <property type="protein sequence ID" value="GBP15910.1"/>
    <property type="molecule type" value="Genomic_DNA"/>
</dbReference>
<reference evidence="1 2" key="1">
    <citation type="journal article" date="2019" name="Commun. Biol.">
        <title>The bagworm genome reveals a unique fibroin gene that provides high tensile strength.</title>
        <authorList>
            <person name="Kono N."/>
            <person name="Nakamura H."/>
            <person name="Ohtoshi R."/>
            <person name="Tomita M."/>
            <person name="Numata K."/>
            <person name="Arakawa K."/>
        </authorList>
    </citation>
    <scope>NUCLEOTIDE SEQUENCE [LARGE SCALE GENOMIC DNA]</scope>
</reference>